<dbReference type="EMBL" id="CP002156">
    <property type="protein sequence ID" value="ADM10661.1"/>
    <property type="molecule type" value="Genomic_DNA"/>
</dbReference>
<accession>E0TGQ2</accession>
<dbReference type="HOGENOM" id="CLU_1601098_0_0_5"/>
<reference evidence="1 2" key="2">
    <citation type="journal article" date="2011" name="J. Bacteriol.">
        <title>Complete genome sequence of strain HTCC2503T of Parvularcula bermudensis, the type species of the order "Parvularculales" in the class Alphaproteobacteria.</title>
        <authorList>
            <person name="Oh H.M."/>
            <person name="Kang I."/>
            <person name="Vergin K.L."/>
            <person name="Kang D."/>
            <person name="Rhee K.H."/>
            <person name="Giovannoni S.J."/>
            <person name="Cho J.C."/>
        </authorList>
    </citation>
    <scope>NUCLEOTIDE SEQUENCE [LARGE SCALE GENOMIC DNA]</scope>
    <source>
        <strain evidence="2">ATCC BAA-594 / HTCC2503 / KCTC 12087</strain>
    </source>
</reference>
<protein>
    <submittedName>
        <fullName evidence="1">Uncharacterized protein</fullName>
    </submittedName>
</protein>
<proteinExistence type="predicted"/>
<reference evidence="2" key="1">
    <citation type="submission" date="2010-08" db="EMBL/GenBank/DDBJ databases">
        <title>Genome sequence of Parvularcula bermudensis HTCC2503.</title>
        <authorList>
            <person name="Kang D.-M."/>
            <person name="Oh H.-M."/>
            <person name="Cho J.-C."/>
        </authorList>
    </citation>
    <scope>NUCLEOTIDE SEQUENCE [LARGE SCALE GENOMIC DNA]</scope>
    <source>
        <strain evidence="2">ATCC BAA-594 / HTCC2503 / KCTC 12087</strain>
    </source>
</reference>
<dbReference type="OrthoDB" id="8447058at2"/>
<gene>
    <name evidence="1" type="ordered locus">PB2503_13119</name>
</gene>
<dbReference type="Proteomes" id="UP000001302">
    <property type="component" value="Chromosome"/>
</dbReference>
<sequence>MVLRKDLLEFPSSAHSGAHSPYTEDETHRALPAPVAPVMPLVPALPFDPMGFYAAWMRQVTEALRVFSVGDINIYFPFGSNFTLNADPTTSWGWLYGMATPRPHTEERIVREVASYGKQLGWMMDMLLPLAERSDDIPDEDVEALRKMRDDIDRIKDEEERAGRTA</sequence>
<name>E0TGQ2_PARBH</name>
<dbReference type="AlphaFoldDB" id="E0TGQ2"/>
<organism evidence="1 2">
    <name type="scientific">Parvularcula bermudensis (strain ATCC BAA-594 / HTCC2503 / KCTC 12087)</name>
    <dbReference type="NCBI Taxonomy" id="314260"/>
    <lineage>
        <taxon>Bacteria</taxon>
        <taxon>Pseudomonadati</taxon>
        <taxon>Pseudomonadota</taxon>
        <taxon>Alphaproteobacteria</taxon>
        <taxon>Parvularculales</taxon>
        <taxon>Parvularculaceae</taxon>
        <taxon>Parvularcula</taxon>
    </lineage>
</organism>
<dbReference type="STRING" id="314260.PB2503_13119"/>
<keyword evidence="2" id="KW-1185">Reference proteome</keyword>
<dbReference type="KEGG" id="pbr:PB2503_13119"/>
<dbReference type="RefSeq" id="WP_013301635.1">
    <property type="nucleotide sequence ID" value="NC_014414.1"/>
</dbReference>
<evidence type="ECO:0000313" key="2">
    <source>
        <dbReference type="Proteomes" id="UP000001302"/>
    </source>
</evidence>
<evidence type="ECO:0000313" key="1">
    <source>
        <dbReference type="EMBL" id="ADM10661.1"/>
    </source>
</evidence>